<keyword evidence="2" id="KW-1185">Reference proteome</keyword>
<protein>
    <submittedName>
        <fullName evidence="1">Uncharacterized protein</fullName>
    </submittedName>
</protein>
<accession>J1J4D5</accession>
<comment type="caution">
    <text evidence="1">The sequence shown here is derived from an EMBL/GenBank/DDBJ whole genome shotgun (WGS) entry which is preliminary data.</text>
</comment>
<evidence type="ECO:0000313" key="1">
    <source>
        <dbReference type="EMBL" id="EJF78560.1"/>
    </source>
</evidence>
<reference evidence="1 2" key="1">
    <citation type="submission" date="2012-03" db="EMBL/GenBank/DDBJ databases">
        <title>The Genome Sequence of Bartonella washoensis Sb944nv.</title>
        <authorList>
            <consortium name="The Broad Institute Genome Sequencing Platform"/>
            <consortium name="The Broad Institute Genome Sequencing Center for Infectious Disease"/>
            <person name="Feldgarden M."/>
            <person name="Kirby J."/>
            <person name="Kosoy M."/>
            <person name="Birtles R."/>
            <person name="Probert W.S."/>
            <person name="Chiaraviglio L."/>
            <person name="Young S.K."/>
            <person name="Zeng Q."/>
            <person name="Gargeya S."/>
            <person name="Fitzgerald M."/>
            <person name="Haas B."/>
            <person name="Abouelleil A."/>
            <person name="Alvarado L."/>
            <person name="Arachchi H.M."/>
            <person name="Berlin A."/>
            <person name="Chapman S.B."/>
            <person name="Gearin G."/>
            <person name="Goldberg J."/>
            <person name="Griggs A."/>
            <person name="Gujja S."/>
            <person name="Hansen M."/>
            <person name="Heiman D."/>
            <person name="Howarth C."/>
            <person name="Larimer J."/>
            <person name="Lui A."/>
            <person name="MacDonald P.J.P."/>
            <person name="McCowen C."/>
            <person name="Montmayeur A."/>
            <person name="Murphy C."/>
            <person name="Neiman D."/>
            <person name="Pearson M."/>
            <person name="Priest M."/>
            <person name="Roberts A."/>
            <person name="Saif S."/>
            <person name="Shea T."/>
            <person name="Sisk P."/>
            <person name="Stolte C."/>
            <person name="Sykes S."/>
            <person name="Wortman J."/>
            <person name="Nusbaum C."/>
            <person name="Birren B."/>
        </authorList>
    </citation>
    <scope>NUCLEOTIDE SEQUENCE [LARGE SCALE GENOMIC DNA]</scope>
    <source>
        <strain evidence="1 2">Sb944nv</strain>
    </source>
</reference>
<sequence length="32" mass="3333">MLSLVGSIIASQGIGGDFSAMMEDSRSFLRGV</sequence>
<gene>
    <name evidence="1" type="ORF">MCQ_01280</name>
</gene>
<dbReference type="EMBL" id="AILU01000034">
    <property type="protein sequence ID" value="EJF78560.1"/>
    <property type="molecule type" value="Genomic_DNA"/>
</dbReference>
<dbReference type="HOGENOM" id="CLU_3388222_0_0_5"/>
<name>J1J4D5_9HYPH</name>
<dbReference type="Proteomes" id="UP000008947">
    <property type="component" value="Unassembled WGS sequence"/>
</dbReference>
<organism evidence="1 2">
    <name type="scientific">Candidatus Bartonella washoeensis Sb944nv</name>
    <dbReference type="NCBI Taxonomy" id="1094563"/>
    <lineage>
        <taxon>Bacteria</taxon>
        <taxon>Pseudomonadati</taxon>
        <taxon>Pseudomonadota</taxon>
        <taxon>Alphaproteobacteria</taxon>
        <taxon>Hyphomicrobiales</taxon>
        <taxon>Bartonellaceae</taxon>
        <taxon>Bartonella</taxon>
    </lineage>
</organism>
<dbReference type="AlphaFoldDB" id="J1J4D5"/>
<proteinExistence type="predicted"/>
<evidence type="ECO:0000313" key="2">
    <source>
        <dbReference type="Proteomes" id="UP000008947"/>
    </source>
</evidence>